<accession>A0A9D4L014</accession>
<sequence>MDHTECHLQDSLSATRRNSFNHNVEMLLDYVLLGQNPYTVTVNIPVPLHILLTKLADKEVAVRFSNVLKMINVFTAHTGRKE</sequence>
<dbReference type="EMBL" id="JAIWYP010000003">
    <property type="protein sequence ID" value="KAH3849323.1"/>
    <property type="molecule type" value="Genomic_DNA"/>
</dbReference>
<protein>
    <submittedName>
        <fullName evidence="1">Uncharacterized protein</fullName>
    </submittedName>
</protein>
<evidence type="ECO:0000313" key="2">
    <source>
        <dbReference type="Proteomes" id="UP000828390"/>
    </source>
</evidence>
<proteinExistence type="predicted"/>
<dbReference type="Proteomes" id="UP000828390">
    <property type="component" value="Unassembled WGS sequence"/>
</dbReference>
<dbReference type="AlphaFoldDB" id="A0A9D4L014"/>
<organism evidence="1 2">
    <name type="scientific">Dreissena polymorpha</name>
    <name type="common">Zebra mussel</name>
    <name type="synonym">Mytilus polymorpha</name>
    <dbReference type="NCBI Taxonomy" id="45954"/>
    <lineage>
        <taxon>Eukaryota</taxon>
        <taxon>Metazoa</taxon>
        <taxon>Spiralia</taxon>
        <taxon>Lophotrochozoa</taxon>
        <taxon>Mollusca</taxon>
        <taxon>Bivalvia</taxon>
        <taxon>Autobranchia</taxon>
        <taxon>Heteroconchia</taxon>
        <taxon>Euheterodonta</taxon>
        <taxon>Imparidentia</taxon>
        <taxon>Neoheterodontei</taxon>
        <taxon>Myida</taxon>
        <taxon>Dreissenoidea</taxon>
        <taxon>Dreissenidae</taxon>
        <taxon>Dreissena</taxon>
    </lineage>
</organism>
<reference evidence="1" key="2">
    <citation type="submission" date="2020-11" db="EMBL/GenBank/DDBJ databases">
        <authorList>
            <person name="McCartney M.A."/>
            <person name="Auch B."/>
            <person name="Kono T."/>
            <person name="Mallez S."/>
            <person name="Becker A."/>
            <person name="Gohl D.M."/>
            <person name="Silverstein K.A.T."/>
            <person name="Koren S."/>
            <person name="Bechman K.B."/>
            <person name="Herman A."/>
            <person name="Abrahante J.E."/>
            <person name="Garbe J."/>
        </authorList>
    </citation>
    <scope>NUCLEOTIDE SEQUENCE</scope>
    <source>
        <strain evidence="1">Duluth1</strain>
        <tissue evidence="1">Whole animal</tissue>
    </source>
</reference>
<comment type="caution">
    <text evidence="1">The sequence shown here is derived from an EMBL/GenBank/DDBJ whole genome shotgun (WGS) entry which is preliminary data.</text>
</comment>
<keyword evidence="2" id="KW-1185">Reference proteome</keyword>
<name>A0A9D4L014_DREPO</name>
<gene>
    <name evidence="1" type="ORF">DPMN_091722</name>
</gene>
<reference evidence="1" key="1">
    <citation type="journal article" date="2019" name="bioRxiv">
        <title>The Genome of the Zebra Mussel, Dreissena polymorpha: A Resource for Invasive Species Research.</title>
        <authorList>
            <person name="McCartney M.A."/>
            <person name="Auch B."/>
            <person name="Kono T."/>
            <person name="Mallez S."/>
            <person name="Zhang Y."/>
            <person name="Obille A."/>
            <person name="Becker A."/>
            <person name="Abrahante J.E."/>
            <person name="Garbe J."/>
            <person name="Badalamenti J.P."/>
            <person name="Herman A."/>
            <person name="Mangelson H."/>
            <person name="Liachko I."/>
            <person name="Sullivan S."/>
            <person name="Sone E.D."/>
            <person name="Koren S."/>
            <person name="Silverstein K.A.T."/>
            <person name="Beckman K.B."/>
            <person name="Gohl D.M."/>
        </authorList>
    </citation>
    <scope>NUCLEOTIDE SEQUENCE</scope>
    <source>
        <strain evidence="1">Duluth1</strain>
        <tissue evidence="1">Whole animal</tissue>
    </source>
</reference>
<evidence type="ECO:0000313" key="1">
    <source>
        <dbReference type="EMBL" id="KAH3849323.1"/>
    </source>
</evidence>